<protein>
    <submittedName>
        <fullName evidence="1">Uncharacterized protein ORF18</fullName>
    </submittedName>
</protein>
<accession>F1D140</accession>
<reference evidence="1 2" key="1">
    <citation type="journal article" date="2011" name="MBio">
        <title>Evidence of a dominant lineage of Vibrio cholerae-specific lytic bacteriophages shed by cholera patients over a 10-year period in Dhaka, Bangladesh.</title>
        <authorList>
            <person name="Seed K.D."/>
            <person name="Bodi K.L."/>
            <person name="Kropinski A.M."/>
            <person name="Ackermann H.W."/>
            <person name="Calderwood S.B."/>
            <person name="Qadri F."/>
            <person name="Camilli A."/>
        </authorList>
    </citation>
    <scope>NUCLEOTIDE SEQUENCE [LARGE SCALE GENOMIC DNA]</scope>
</reference>
<dbReference type="GeneID" id="10228497"/>
<sequence length="92" mass="10651">MTKPYAKMTVVKQVLKEGTKSAYQTVETEENVITEKEYCNIVEASPFFRRLGGSEHHTKCYTCRGYLTYKLSSKSPDRQQKTIRAFDFESVL</sequence>
<name>F1D140_9CAUD</name>
<proteinExistence type="predicted"/>
<evidence type="ECO:0000313" key="2">
    <source>
        <dbReference type="Proteomes" id="UP000007502"/>
    </source>
</evidence>
<evidence type="ECO:0000313" key="1">
    <source>
        <dbReference type="EMBL" id="ADX87834.1"/>
    </source>
</evidence>
<organism evidence="1 2">
    <name type="scientific">Vibrio phage ICP1</name>
    <dbReference type="NCBI Taxonomy" id="979525"/>
    <lineage>
        <taxon>Viruses</taxon>
        <taxon>Duplodnaviria</taxon>
        <taxon>Heunggongvirae</taxon>
        <taxon>Uroviricota</taxon>
        <taxon>Caudoviricetes</taxon>
        <taxon>Mohonavirus</taxon>
        <taxon>Mohonavirus ICP1</taxon>
    </lineage>
</organism>
<keyword evidence="2" id="KW-1185">Reference proteome</keyword>
<dbReference type="KEGG" id="vg:10228497"/>
<dbReference type="Proteomes" id="UP000007502">
    <property type="component" value="Segment"/>
</dbReference>
<gene>
    <name evidence="1" type="primary">ORF18</name>
</gene>
<dbReference type="OrthoDB" id="36771at10239"/>
<dbReference type="RefSeq" id="YP_004250959.1">
    <property type="nucleotide sequence ID" value="NC_015157.1"/>
</dbReference>
<dbReference type="EMBL" id="HQ641347">
    <property type="protein sequence ID" value="ADX87834.1"/>
    <property type="molecule type" value="Genomic_DNA"/>
</dbReference>